<reference evidence="2" key="1">
    <citation type="submission" date="2018-02" db="EMBL/GenBank/DDBJ databases">
        <title>Rhizophora mucronata_Transcriptome.</title>
        <authorList>
            <person name="Meera S.P."/>
            <person name="Sreeshan A."/>
            <person name="Augustine A."/>
        </authorList>
    </citation>
    <scope>NUCLEOTIDE SEQUENCE</scope>
    <source>
        <tissue evidence="2">Leaf</tissue>
    </source>
</reference>
<keyword evidence="1" id="KW-0812">Transmembrane</keyword>
<evidence type="ECO:0000313" key="2">
    <source>
        <dbReference type="EMBL" id="MBX35968.1"/>
    </source>
</evidence>
<dbReference type="EMBL" id="GGEC01055484">
    <property type="protein sequence ID" value="MBX35968.1"/>
    <property type="molecule type" value="Transcribed_RNA"/>
</dbReference>
<organism evidence="2">
    <name type="scientific">Rhizophora mucronata</name>
    <name type="common">Asiatic mangrove</name>
    <dbReference type="NCBI Taxonomy" id="61149"/>
    <lineage>
        <taxon>Eukaryota</taxon>
        <taxon>Viridiplantae</taxon>
        <taxon>Streptophyta</taxon>
        <taxon>Embryophyta</taxon>
        <taxon>Tracheophyta</taxon>
        <taxon>Spermatophyta</taxon>
        <taxon>Magnoliopsida</taxon>
        <taxon>eudicotyledons</taxon>
        <taxon>Gunneridae</taxon>
        <taxon>Pentapetalae</taxon>
        <taxon>rosids</taxon>
        <taxon>fabids</taxon>
        <taxon>Malpighiales</taxon>
        <taxon>Rhizophoraceae</taxon>
        <taxon>Rhizophora</taxon>
    </lineage>
</organism>
<evidence type="ECO:0000256" key="1">
    <source>
        <dbReference type="SAM" id="Phobius"/>
    </source>
</evidence>
<name>A0A2P2N0J2_RHIMU</name>
<keyword evidence="1" id="KW-1133">Transmembrane helix</keyword>
<feature type="transmembrane region" description="Helical" evidence="1">
    <location>
        <begin position="12"/>
        <end position="32"/>
    </location>
</feature>
<dbReference type="AlphaFoldDB" id="A0A2P2N0J2"/>
<protein>
    <submittedName>
        <fullName evidence="2">Uncharacterized protein</fullName>
    </submittedName>
</protein>
<accession>A0A2P2N0J2</accession>
<proteinExistence type="predicted"/>
<keyword evidence="1" id="KW-0472">Membrane</keyword>
<sequence length="51" mass="6260">MVSSKKGLKHLFFFFMNWVIHFPFGFPIHSLFRTFPDFPFVHFHLRNLFTV</sequence>